<evidence type="ECO:0000313" key="1">
    <source>
        <dbReference type="EMBL" id="QJA53805.1"/>
    </source>
</evidence>
<dbReference type="SUPFAM" id="SSF57652">
    <property type="entry name" value="HIPIP (high potential iron protein)"/>
    <property type="match status" value="1"/>
</dbReference>
<dbReference type="GO" id="GO:0009055">
    <property type="term" value="F:electron transfer activity"/>
    <property type="evidence" value="ECO:0007669"/>
    <property type="project" value="InterPro"/>
</dbReference>
<dbReference type="EMBL" id="MT144452">
    <property type="protein sequence ID" value="QJA53805.1"/>
    <property type="molecule type" value="Genomic_DNA"/>
</dbReference>
<name>A0A6H2A2R9_9ZZZZ</name>
<dbReference type="InterPro" id="IPR036369">
    <property type="entry name" value="HIPIP_sf"/>
</dbReference>
<evidence type="ECO:0008006" key="2">
    <source>
        <dbReference type="Google" id="ProtNLM"/>
    </source>
</evidence>
<protein>
    <recommendedName>
        <fullName evidence="2">High potential iron-sulfur proteins family profile domain-containing protein</fullName>
    </recommendedName>
</protein>
<sequence length="54" mass="6378">MDKKTPLNEWQEGESCGDCQHYSWRNTGCNLNDHEPVDPYNGWCEDFKEKEDTP</sequence>
<reference evidence="1" key="1">
    <citation type="submission" date="2020-03" db="EMBL/GenBank/DDBJ databases">
        <title>The deep terrestrial virosphere.</title>
        <authorList>
            <person name="Holmfeldt K."/>
            <person name="Nilsson E."/>
            <person name="Simone D."/>
            <person name="Lopez-Fernandez M."/>
            <person name="Wu X."/>
            <person name="de Brujin I."/>
            <person name="Lundin D."/>
            <person name="Andersson A."/>
            <person name="Bertilsson S."/>
            <person name="Dopson M."/>
        </authorList>
    </citation>
    <scope>NUCLEOTIDE SEQUENCE</scope>
    <source>
        <strain evidence="1">TM448A04031</strain>
    </source>
</reference>
<gene>
    <name evidence="1" type="ORF">TM448A04031_0009</name>
</gene>
<dbReference type="GO" id="GO:0019646">
    <property type="term" value="P:aerobic electron transport chain"/>
    <property type="evidence" value="ECO:0007669"/>
    <property type="project" value="InterPro"/>
</dbReference>
<proteinExistence type="predicted"/>
<organism evidence="1">
    <name type="scientific">viral metagenome</name>
    <dbReference type="NCBI Taxonomy" id="1070528"/>
    <lineage>
        <taxon>unclassified sequences</taxon>
        <taxon>metagenomes</taxon>
        <taxon>organismal metagenomes</taxon>
    </lineage>
</organism>
<accession>A0A6H2A2R9</accession>
<dbReference type="AlphaFoldDB" id="A0A6H2A2R9"/>